<dbReference type="EMBL" id="CP041692">
    <property type="protein sequence ID" value="QDP96336.1"/>
    <property type="molecule type" value="Genomic_DNA"/>
</dbReference>
<dbReference type="GO" id="GO:0032993">
    <property type="term" value="C:protein-DNA complex"/>
    <property type="evidence" value="ECO:0007669"/>
    <property type="project" value="TreeGrafter"/>
</dbReference>
<dbReference type="InterPro" id="IPR039420">
    <property type="entry name" value="WalR-like"/>
</dbReference>
<dbReference type="InterPro" id="IPR036388">
    <property type="entry name" value="WH-like_DNA-bd_sf"/>
</dbReference>
<protein>
    <submittedName>
        <fullName evidence="11">Response regulator transcription factor</fullName>
    </submittedName>
</protein>
<dbReference type="Pfam" id="PF00486">
    <property type="entry name" value="Trans_reg_C"/>
    <property type="match status" value="1"/>
</dbReference>
<evidence type="ECO:0000256" key="3">
    <source>
        <dbReference type="ARBA" id="ARBA00023015"/>
    </source>
</evidence>
<keyword evidence="12" id="KW-1185">Reference proteome</keyword>
<dbReference type="SMART" id="SM00448">
    <property type="entry name" value="REC"/>
    <property type="match status" value="1"/>
</dbReference>
<evidence type="ECO:0000256" key="5">
    <source>
        <dbReference type="ARBA" id="ARBA00023163"/>
    </source>
</evidence>
<dbReference type="SUPFAM" id="SSF52172">
    <property type="entry name" value="CheY-like"/>
    <property type="match status" value="1"/>
</dbReference>
<dbReference type="InterPro" id="IPR011006">
    <property type="entry name" value="CheY-like_superfamily"/>
</dbReference>
<evidence type="ECO:0000256" key="7">
    <source>
        <dbReference type="PROSITE-ProRule" id="PRU01091"/>
    </source>
</evidence>
<dbReference type="InterPro" id="IPR001867">
    <property type="entry name" value="OmpR/PhoB-type_DNA-bd"/>
</dbReference>
<evidence type="ECO:0000259" key="10">
    <source>
        <dbReference type="PROSITE" id="PS51755"/>
    </source>
</evidence>
<feature type="DNA-binding region" description="OmpR/PhoB-type" evidence="7">
    <location>
        <begin position="124"/>
        <end position="222"/>
    </location>
</feature>
<reference evidence="11 12" key="1">
    <citation type="submission" date="2019-07" db="EMBL/GenBank/DDBJ databases">
        <title>Microlunatus dokdonensis sp. nov. isolated from the rhizospheric soil of the wild plant Elymus tsukushiensis.</title>
        <authorList>
            <person name="Ghim S.-Y."/>
            <person name="Hwang Y.-J."/>
            <person name="Son J.-S."/>
            <person name="Shin J.-H."/>
        </authorList>
    </citation>
    <scope>NUCLEOTIDE SEQUENCE [LARGE SCALE GENOMIC DNA]</scope>
    <source>
        <strain evidence="11 12">KUDC0627</strain>
    </source>
</reference>
<keyword evidence="1 6" id="KW-0597">Phosphoprotein</keyword>
<dbReference type="Proteomes" id="UP000319263">
    <property type="component" value="Chromosome"/>
</dbReference>
<evidence type="ECO:0000256" key="6">
    <source>
        <dbReference type="PROSITE-ProRule" id="PRU00169"/>
    </source>
</evidence>
<dbReference type="RefSeq" id="WP_143986302.1">
    <property type="nucleotide sequence ID" value="NZ_CP041692.1"/>
</dbReference>
<keyword evidence="2" id="KW-0902">Two-component regulatory system</keyword>
<sequence length="251" mass="27907">MRVLVVEDEKKLAESIRVGLRQEDFVVDVCNDGISGLWSATENSYDAIVLDIMLPRLNGYDVLKEIRRRKIWTPVLMLTAKDGDYDQTDAFDLGADDYLTKPFSFIVLVARLRALIRRGTPERPNIVSVGSLRLDPAKRRVHRGEHEITLTAREYGLLSYLMRHAGDIVTKSEILDNVWDSSFDGSENVVEVYISYLRKKIDIPFGLHTLVTVRGMGYRLMADQPDEEASVGASVNAAESASAGASADGAS</sequence>
<feature type="domain" description="OmpR/PhoB-type" evidence="10">
    <location>
        <begin position="124"/>
        <end position="222"/>
    </location>
</feature>
<evidence type="ECO:0000256" key="2">
    <source>
        <dbReference type="ARBA" id="ARBA00023012"/>
    </source>
</evidence>
<evidence type="ECO:0000256" key="8">
    <source>
        <dbReference type="SAM" id="MobiDB-lite"/>
    </source>
</evidence>
<evidence type="ECO:0000259" key="9">
    <source>
        <dbReference type="PROSITE" id="PS50110"/>
    </source>
</evidence>
<organism evidence="11 12">
    <name type="scientific">Microlunatus elymi</name>
    <dbReference type="NCBI Taxonomy" id="2596828"/>
    <lineage>
        <taxon>Bacteria</taxon>
        <taxon>Bacillati</taxon>
        <taxon>Actinomycetota</taxon>
        <taxon>Actinomycetes</taxon>
        <taxon>Propionibacteriales</taxon>
        <taxon>Propionibacteriaceae</taxon>
        <taxon>Microlunatus</taxon>
    </lineage>
</organism>
<feature type="modified residue" description="4-aspartylphosphate" evidence="6">
    <location>
        <position position="51"/>
    </location>
</feature>
<dbReference type="FunFam" id="3.40.50.2300:FF:000001">
    <property type="entry name" value="DNA-binding response regulator PhoB"/>
    <property type="match status" value="1"/>
</dbReference>
<evidence type="ECO:0000313" key="12">
    <source>
        <dbReference type="Proteomes" id="UP000319263"/>
    </source>
</evidence>
<dbReference type="PANTHER" id="PTHR48111">
    <property type="entry name" value="REGULATOR OF RPOS"/>
    <property type="match status" value="1"/>
</dbReference>
<dbReference type="Gene3D" id="6.10.250.690">
    <property type="match status" value="1"/>
</dbReference>
<dbReference type="GO" id="GO:0006355">
    <property type="term" value="P:regulation of DNA-templated transcription"/>
    <property type="evidence" value="ECO:0007669"/>
    <property type="project" value="InterPro"/>
</dbReference>
<dbReference type="PROSITE" id="PS50110">
    <property type="entry name" value="RESPONSE_REGULATORY"/>
    <property type="match status" value="1"/>
</dbReference>
<evidence type="ECO:0000256" key="4">
    <source>
        <dbReference type="ARBA" id="ARBA00023125"/>
    </source>
</evidence>
<dbReference type="GO" id="GO:0000976">
    <property type="term" value="F:transcription cis-regulatory region binding"/>
    <property type="evidence" value="ECO:0007669"/>
    <property type="project" value="TreeGrafter"/>
</dbReference>
<dbReference type="GO" id="GO:0005829">
    <property type="term" value="C:cytosol"/>
    <property type="evidence" value="ECO:0007669"/>
    <property type="project" value="TreeGrafter"/>
</dbReference>
<dbReference type="PANTHER" id="PTHR48111:SF36">
    <property type="entry name" value="TRANSCRIPTIONAL REGULATORY PROTEIN CUTR"/>
    <property type="match status" value="1"/>
</dbReference>
<evidence type="ECO:0000313" key="11">
    <source>
        <dbReference type="EMBL" id="QDP96336.1"/>
    </source>
</evidence>
<dbReference type="GO" id="GO:0000156">
    <property type="term" value="F:phosphorelay response regulator activity"/>
    <property type="evidence" value="ECO:0007669"/>
    <property type="project" value="TreeGrafter"/>
</dbReference>
<keyword evidence="3" id="KW-0805">Transcription regulation</keyword>
<dbReference type="Gene3D" id="1.10.10.10">
    <property type="entry name" value="Winged helix-like DNA-binding domain superfamily/Winged helix DNA-binding domain"/>
    <property type="match status" value="1"/>
</dbReference>
<dbReference type="InterPro" id="IPR001789">
    <property type="entry name" value="Sig_transdc_resp-reg_receiver"/>
</dbReference>
<proteinExistence type="predicted"/>
<feature type="domain" description="Response regulatory" evidence="9">
    <location>
        <begin position="2"/>
        <end position="116"/>
    </location>
</feature>
<dbReference type="KEGG" id="mik:FOE78_10875"/>
<dbReference type="FunFam" id="1.10.10.10:FF:000005">
    <property type="entry name" value="Two-component system response regulator"/>
    <property type="match status" value="1"/>
</dbReference>
<keyword evidence="4 7" id="KW-0238">DNA-binding</keyword>
<dbReference type="Pfam" id="PF00072">
    <property type="entry name" value="Response_reg"/>
    <property type="match status" value="1"/>
</dbReference>
<dbReference type="PROSITE" id="PS51755">
    <property type="entry name" value="OMPR_PHOB"/>
    <property type="match status" value="1"/>
</dbReference>
<evidence type="ECO:0000256" key="1">
    <source>
        <dbReference type="ARBA" id="ARBA00022553"/>
    </source>
</evidence>
<feature type="compositionally biased region" description="Low complexity" evidence="8">
    <location>
        <begin position="230"/>
        <end position="251"/>
    </location>
</feature>
<dbReference type="OrthoDB" id="9812490at2"/>
<accession>A0A516PYT5</accession>
<name>A0A516PYT5_9ACTN</name>
<dbReference type="SMART" id="SM00862">
    <property type="entry name" value="Trans_reg_C"/>
    <property type="match status" value="1"/>
</dbReference>
<gene>
    <name evidence="11" type="ORF">FOE78_10875</name>
</gene>
<dbReference type="Gene3D" id="3.40.50.2300">
    <property type="match status" value="1"/>
</dbReference>
<feature type="region of interest" description="Disordered" evidence="8">
    <location>
        <begin position="229"/>
        <end position="251"/>
    </location>
</feature>
<keyword evidence="5" id="KW-0804">Transcription</keyword>
<dbReference type="CDD" id="cd00383">
    <property type="entry name" value="trans_reg_C"/>
    <property type="match status" value="1"/>
</dbReference>
<dbReference type="AlphaFoldDB" id="A0A516PYT5"/>